<organism evidence="1 2">
    <name type="scientific">Ligilactobacillus equi DSM 15833 = JCM 10991</name>
    <dbReference type="NCBI Taxonomy" id="1423740"/>
    <lineage>
        <taxon>Bacteria</taxon>
        <taxon>Bacillati</taxon>
        <taxon>Bacillota</taxon>
        <taxon>Bacilli</taxon>
        <taxon>Lactobacillales</taxon>
        <taxon>Lactobacillaceae</taxon>
        <taxon>Ligilactobacillus</taxon>
    </lineage>
</organism>
<dbReference type="Proteomes" id="UP000051048">
    <property type="component" value="Unassembled WGS sequence"/>
</dbReference>
<dbReference type="EMBL" id="AZFH01000036">
    <property type="protein sequence ID" value="KRL81479.1"/>
    <property type="molecule type" value="Genomic_DNA"/>
</dbReference>
<gene>
    <name evidence="1" type="ORF">FC36_GL001682</name>
</gene>
<evidence type="ECO:0008006" key="3">
    <source>
        <dbReference type="Google" id="ProtNLM"/>
    </source>
</evidence>
<dbReference type="PATRIC" id="fig|1423740.3.peg.1816"/>
<comment type="caution">
    <text evidence="1">The sequence shown here is derived from an EMBL/GenBank/DDBJ whole genome shotgun (WGS) entry which is preliminary data.</text>
</comment>
<evidence type="ECO:0000313" key="2">
    <source>
        <dbReference type="Proteomes" id="UP000051048"/>
    </source>
</evidence>
<evidence type="ECO:0000313" key="1">
    <source>
        <dbReference type="EMBL" id="KRL81479.1"/>
    </source>
</evidence>
<accession>A0A0R1TJX1</accession>
<dbReference type="STRING" id="1423740.FC36_GL001682"/>
<dbReference type="OrthoDB" id="3191472at2"/>
<dbReference type="PANTHER" id="PTHR40056">
    <property type="entry name" value="HYPOTHETICAL CYTOSOLIC PROTEIN"/>
    <property type="match status" value="1"/>
</dbReference>
<proteinExistence type="predicted"/>
<sequence length="173" mass="20105">MAEKISIKDWLNFFHPQPLPAWEEFPDFELYMDQLVSLGNRYLADLTDAPITSSMVNSYVKKGLLPRPIKKKYQSTHLAHLLVVSLLKYVYSLETVKKSIDFVLENQSVEEAYHTFQKLFNQTLVGIKDDQLPEVQDDAEHPRLETAETFAIRAVIYKTMSNQLLKKVEQQEN</sequence>
<protein>
    <recommendedName>
        <fullName evidence="3">BS ykrK family protein</fullName>
    </recommendedName>
</protein>
<dbReference type="AlphaFoldDB" id="A0A0R1TJX1"/>
<dbReference type="InterPro" id="IPR014975">
    <property type="entry name" value="DUF1836"/>
</dbReference>
<dbReference type="RefSeq" id="WP_023859786.1">
    <property type="nucleotide sequence ID" value="NZ_AZFH01000036.1"/>
</dbReference>
<dbReference type="PANTHER" id="PTHR40056:SF1">
    <property type="entry name" value="DUF1836 DOMAIN-CONTAINING PROTEIN"/>
    <property type="match status" value="1"/>
</dbReference>
<dbReference type="Pfam" id="PF08876">
    <property type="entry name" value="DUF1836"/>
    <property type="match status" value="1"/>
</dbReference>
<reference evidence="1 2" key="1">
    <citation type="journal article" date="2015" name="Genome Announc.">
        <title>Expanding the biotechnology potential of lactobacilli through comparative genomics of 213 strains and associated genera.</title>
        <authorList>
            <person name="Sun Z."/>
            <person name="Harris H.M."/>
            <person name="McCann A."/>
            <person name="Guo C."/>
            <person name="Argimon S."/>
            <person name="Zhang W."/>
            <person name="Yang X."/>
            <person name="Jeffery I.B."/>
            <person name="Cooney J.C."/>
            <person name="Kagawa T.F."/>
            <person name="Liu W."/>
            <person name="Song Y."/>
            <person name="Salvetti E."/>
            <person name="Wrobel A."/>
            <person name="Rasinkangas P."/>
            <person name="Parkhill J."/>
            <person name="Rea M.C."/>
            <person name="O'Sullivan O."/>
            <person name="Ritari J."/>
            <person name="Douillard F.P."/>
            <person name="Paul Ross R."/>
            <person name="Yang R."/>
            <person name="Briner A.E."/>
            <person name="Felis G.E."/>
            <person name="de Vos W.M."/>
            <person name="Barrangou R."/>
            <person name="Klaenhammer T.R."/>
            <person name="Caufield P.W."/>
            <person name="Cui Y."/>
            <person name="Zhang H."/>
            <person name="O'Toole P.W."/>
        </authorList>
    </citation>
    <scope>NUCLEOTIDE SEQUENCE [LARGE SCALE GENOMIC DNA]</scope>
    <source>
        <strain evidence="1 2">DSM 15833</strain>
    </source>
</reference>
<name>A0A0R1TJX1_9LACO</name>